<organism evidence="3 4">
    <name type="scientific">Rhypophila decipiens</name>
    <dbReference type="NCBI Taxonomy" id="261697"/>
    <lineage>
        <taxon>Eukaryota</taxon>
        <taxon>Fungi</taxon>
        <taxon>Dikarya</taxon>
        <taxon>Ascomycota</taxon>
        <taxon>Pezizomycotina</taxon>
        <taxon>Sordariomycetes</taxon>
        <taxon>Sordariomycetidae</taxon>
        <taxon>Sordariales</taxon>
        <taxon>Naviculisporaceae</taxon>
        <taxon>Rhypophila</taxon>
    </lineage>
</organism>
<reference evidence="3" key="1">
    <citation type="journal article" date="2023" name="Mol. Phylogenet. Evol.">
        <title>Genome-scale phylogeny and comparative genomics of the fungal order Sordariales.</title>
        <authorList>
            <person name="Hensen N."/>
            <person name="Bonometti L."/>
            <person name="Westerberg I."/>
            <person name="Brannstrom I.O."/>
            <person name="Guillou S."/>
            <person name="Cros-Aarteil S."/>
            <person name="Calhoun S."/>
            <person name="Haridas S."/>
            <person name="Kuo A."/>
            <person name="Mondo S."/>
            <person name="Pangilinan J."/>
            <person name="Riley R."/>
            <person name="LaButti K."/>
            <person name="Andreopoulos B."/>
            <person name="Lipzen A."/>
            <person name="Chen C."/>
            <person name="Yan M."/>
            <person name="Daum C."/>
            <person name="Ng V."/>
            <person name="Clum A."/>
            <person name="Steindorff A."/>
            <person name="Ohm R.A."/>
            <person name="Martin F."/>
            <person name="Silar P."/>
            <person name="Natvig D.O."/>
            <person name="Lalanne C."/>
            <person name="Gautier V."/>
            <person name="Ament-Velasquez S.L."/>
            <person name="Kruys A."/>
            <person name="Hutchinson M.I."/>
            <person name="Powell A.J."/>
            <person name="Barry K."/>
            <person name="Miller A.N."/>
            <person name="Grigoriev I.V."/>
            <person name="Debuchy R."/>
            <person name="Gladieux P."/>
            <person name="Hiltunen Thoren M."/>
            <person name="Johannesson H."/>
        </authorList>
    </citation>
    <scope>NUCLEOTIDE SEQUENCE</scope>
    <source>
        <strain evidence="3">PSN293</strain>
    </source>
</reference>
<sequence length="309" mass="33494">MQAEFWAMQAEFWTMQAEPVQLAILVSRPGYADGGTHLLVDHMLARRVVSTRGTDCKAGRLTGVDSWKGGCTRWGISPPEALMPDARRQVMTRYPSFLVFVPETQHSAFVLIFSVQKARSSQSQQKRFAEVVLSAYIAVIGSDSPMPCSNCFHSQRSCVIAPGSKCCGECISRKVACDGDHFASALLQTLEDYKTLEREEDELQERLLSVMRRKRRAKTRADELFRRGMVDHEKDVPDPRGLPAPESQASMGGQAQSSSAAVGSPDWLAGVDWSSVDPDLLLGQAGQGSVGGTAGASPGSSGAREVPTS</sequence>
<feature type="region of interest" description="Disordered" evidence="2">
    <location>
        <begin position="224"/>
        <end position="309"/>
    </location>
</feature>
<comment type="caution">
    <text evidence="3">The sequence shown here is derived from an EMBL/GenBank/DDBJ whole genome shotgun (WGS) entry which is preliminary data.</text>
</comment>
<evidence type="ECO:0000313" key="4">
    <source>
        <dbReference type="Proteomes" id="UP001301769"/>
    </source>
</evidence>
<feature type="coiled-coil region" evidence="1">
    <location>
        <begin position="186"/>
        <end position="213"/>
    </location>
</feature>
<feature type="compositionally biased region" description="Gly residues" evidence="2">
    <location>
        <begin position="285"/>
        <end position="294"/>
    </location>
</feature>
<proteinExistence type="predicted"/>
<dbReference type="Proteomes" id="UP001301769">
    <property type="component" value="Unassembled WGS sequence"/>
</dbReference>
<feature type="compositionally biased region" description="Low complexity" evidence="2">
    <location>
        <begin position="247"/>
        <end position="264"/>
    </location>
</feature>
<dbReference type="AlphaFoldDB" id="A0AAN6Y9L7"/>
<keyword evidence="4" id="KW-1185">Reference proteome</keyword>
<reference evidence="3" key="2">
    <citation type="submission" date="2023-05" db="EMBL/GenBank/DDBJ databases">
        <authorList>
            <consortium name="Lawrence Berkeley National Laboratory"/>
            <person name="Steindorff A."/>
            <person name="Hensen N."/>
            <person name="Bonometti L."/>
            <person name="Westerberg I."/>
            <person name="Brannstrom I.O."/>
            <person name="Guillou S."/>
            <person name="Cros-Aarteil S."/>
            <person name="Calhoun S."/>
            <person name="Haridas S."/>
            <person name="Kuo A."/>
            <person name="Mondo S."/>
            <person name="Pangilinan J."/>
            <person name="Riley R."/>
            <person name="Labutti K."/>
            <person name="Andreopoulos B."/>
            <person name="Lipzen A."/>
            <person name="Chen C."/>
            <person name="Yanf M."/>
            <person name="Daum C."/>
            <person name="Ng V."/>
            <person name="Clum A."/>
            <person name="Ohm R."/>
            <person name="Martin F."/>
            <person name="Silar P."/>
            <person name="Natvig D."/>
            <person name="Lalanne C."/>
            <person name="Gautier V."/>
            <person name="Ament-Velasquez S.L."/>
            <person name="Kruys A."/>
            <person name="Hutchinson M.I."/>
            <person name="Powell A.J."/>
            <person name="Barry K."/>
            <person name="Miller A.N."/>
            <person name="Grigoriev I.V."/>
            <person name="Debuchy R."/>
            <person name="Gladieux P."/>
            <person name="Thoren M.H."/>
            <person name="Johannesson H."/>
        </authorList>
    </citation>
    <scope>NUCLEOTIDE SEQUENCE</scope>
    <source>
        <strain evidence="3">PSN293</strain>
    </source>
</reference>
<protein>
    <submittedName>
        <fullName evidence="3">Uncharacterized protein</fullName>
    </submittedName>
</protein>
<evidence type="ECO:0000313" key="3">
    <source>
        <dbReference type="EMBL" id="KAK4212627.1"/>
    </source>
</evidence>
<keyword evidence="1" id="KW-0175">Coiled coil</keyword>
<gene>
    <name evidence="3" type="ORF">QBC37DRAFT_401398</name>
</gene>
<dbReference type="EMBL" id="MU858124">
    <property type="protein sequence ID" value="KAK4212627.1"/>
    <property type="molecule type" value="Genomic_DNA"/>
</dbReference>
<feature type="compositionally biased region" description="Basic and acidic residues" evidence="2">
    <location>
        <begin position="224"/>
        <end position="238"/>
    </location>
</feature>
<accession>A0AAN6Y9L7</accession>
<name>A0AAN6Y9L7_9PEZI</name>
<evidence type="ECO:0000256" key="1">
    <source>
        <dbReference type="SAM" id="Coils"/>
    </source>
</evidence>
<evidence type="ECO:0000256" key="2">
    <source>
        <dbReference type="SAM" id="MobiDB-lite"/>
    </source>
</evidence>